<reference evidence="4 5" key="1">
    <citation type="submission" date="2018-02" db="EMBL/GenBank/DDBJ databases">
        <title>Genomic Encyclopedia of Archaeal and Bacterial Type Strains, Phase II (KMG-II): from individual species to whole genera.</title>
        <authorList>
            <person name="Goeker M."/>
        </authorList>
    </citation>
    <scope>NUCLEOTIDE SEQUENCE [LARGE SCALE GENOMIC DNA]</scope>
    <source>
        <strain evidence="4 5">DSM 15099</strain>
    </source>
</reference>
<dbReference type="SUPFAM" id="SSF54980">
    <property type="entry name" value="EF-G C-terminal domain-like"/>
    <property type="match status" value="1"/>
</dbReference>
<evidence type="ECO:0000313" key="5">
    <source>
        <dbReference type="Proteomes" id="UP000239863"/>
    </source>
</evidence>
<sequence length="215" mass="24445">MKYITVKQEAIDEFKEKKSLFIGYIKRIEEEDEAKDFIEHIKSKHKDATHNVYAYIVGKNFEIQRYSDDGEPQGTAGVPILEVIKKTGITDCVIVVTRYFGGILLGAGGLIRAYTKGASLAIKKAGIVEKVSGILLKFILEYESLGKVQFICNENKWYIEDILYTDKVEINIYSEIEKIEIIETKIIDATSGKVTVIKGEKDMFFKQGNRLFKNI</sequence>
<dbReference type="Proteomes" id="UP000239863">
    <property type="component" value="Unassembled WGS sequence"/>
</dbReference>
<dbReference type="PANTHER" id="PTHR16301">
    <property type="entry name" value="IMPACT-RELATED"/>
    <property type="match status" value="1"/>
</dbReference>
<feature type="domain" description="UPF0029" evidence="3">
    <location>
        <begin position="140"/>
        <end position="193"/>
    </location>
</feature>
<proteinExistence type="inferred from homology"/>
<dbReference type="InterPro" id="IPR020568">
    <property type="entry name" value="Ribosomal_Su5_D2-typ_SF"/>
</dbReference>
<evidence type="ECO:0000256" key="1">
    <source>
        <dbReference type="ARBA" id="ARBA00007665"/>
    </source>
</evidence>
<dbReference type="InterPro" id="IPR023582">
    <property type="entry name" value="Impact"/>
</dbReference>
<dbReference type="Pfam" id="PF01205">
    <property type="entry name" value="Impact_N"/>
    <property type="match status" value="1"/>
</dbReference>
<protein>
    <submittedName>
        <fullName evidence="4">Putative YigZ family protein</fullName>
    </submittedName>
</protein>
<comment type="caution">
    <text evidence="4">The sequence shown here is derived from an EMBL/GenBank/DDBJ whole genome shotgun (WGS) entry which is preliminary data.</text>
</comment>
<dbReference type="InterPro" id="IPR020569">
    <property type="entry name" value="UPF0029_Impact_CS"/>
</dbReference>
<dbReference type="InterPro" id="IPR035647">
    <property type="entry name" value="EFG_III/V"/>
</dbReference>
<dbReference type="GO" id="GO:0006446">
    <property type="term" value="P:regulation of translational initiation"/>
    <property type="evidence" value="ECO:0007669"/>
    <property type="project" value="TreeGrafter"/>
</dbReference>
<dbReference type="OrthoDB" id="9813771at2"/>
<dbReference type="InterPro" id="IPR001498">
    <property type="entry name" value="Impact_N"/>
</dbReference>
<dbReference type="InterPro" id="IPR036956">
    <property type="entry name" value="Impact_N_sf"/>
</dbReference>
<dbReference type="NCBIfam" id="TIGR00257">
    <property type="entry name" value="IMPACT_YIGZ"/>
    <property type="match status" value="1"/>
</dbReference>
<evidence type="ECO:0000259" key="3">
    <source>
        <dbReference type="Pfam" id="PF09186"/>
    </source>
</evidence>
<dbReference type="InterPro" id="IPR015269">
    <property type="entry name" value="UPF0029_Impact_C"/>
</dbReference>
<dbReference type="RefSeq" id="WP_104408946.1">
    <property type="nucleotide sequence ID" value="NZ_PTIS01000001.1"/>
</dbReference>
<dbReference type="Pfam" id="PF09186">
    <property type="entry name" value="DUF1949"/>
    <property type="match status" value="1"/>
</dbReference>
<dbReference type="SUPFAM" id="SSF54211">
    <property type="entry name" value="Ribosomal protein S5 domain 2-like"/>
    <property type="match status" value="1"/>
</dbReference>
<dbReference type="PANTHER" id="PTHR16301:SF20">
    <property type="entry name" value="IMPACT FAMILY MEMBER YIGZ"/>
    <property type="match status" value="1"/>
</dbReference>
<dbReference type="Gene3D" id="3.30.230.30">
    <property type="entry name" value="Impact, N-terminal domain"/>
    <property type="match status" value="1"/>
</dbReference>
<comment type="similarity">
    <text evidence="1">Belongs to the IMPACT family.</text>
</comment>
<evidence type="ECO:0000313" key="4">
    <source>
        <dbReference type="EMBL" id="PPK49575.1"/>
    </source>
</evidence>
<dbReference type="InterPro" id="IPR015796">
    <property type="entry name" value="Impact_YigZ-like"/>
</dbReference>
<feature type="domain" description="Impact N-terminal" evidence="2">
    <location>
        <begin position="17"/>
        <end position="121"/>
    </location>
</feature>
<dbReference type="GO" id="GO:0005737">
    <property type="term" value="C:cytoplasm"/>
    <property type="evidence" value="ECO:0007669"/>
    <property type="project" value="TreeGrafter"/>
</dbReference>
<dbReference type="AlphaFoldDB" id="A0A2S6G1C8"/>
<dbReference type="EMBL" id="PTIS01000001">
    <property type="protein sequence ID" value="PPK49575.1"/>
    <property type="molecule type" value="Genomic_DNA"/>
</dbReference>
<gene>
    <name evidence="4" type="ORF">BD821_101237</name>
</gene>
<dbReference type="STRING" id="37659.GCA_000703125_02721"/>
<dbReference type="PROSITE" id="PS00910">
    <property type="entry name" value="UPF0029"/>
    <property type="match status" value="1"/>
</dbReference>
<accession>A0A2S6G1C8</accession>
<evidence type="ECO:0000259" key="2">
    <source>
        <dbReference type="Pfam" id="PF01205"/>
    </source>
</evidence>
<name>A0A2S6G1C8_9CLOT</name>
<organism evidence="4 5">
    <name type="scientific">Clostridium algidicarnis DSM 15099</name>
    <dbReference type="NCBI Taxonomy" id="1121295"/>
    <lineage>
        <taxon>Bacteria</taxon>
        <taxon>Bacillati</taxon>
        <taxon>Bacillota</taxon>
        <taxon>Clostridia</taxon>
        <taxon>Eubacteriales</taxon>
        <taxon>Clostridiaceae</taxon>
        <taxon>Clostridium</taxon>
    </lineage>
</organism>